<organism evidence="2 3">
    <name type="scientific">Fusarium oligoseptatum</name>
    <dbReference type="NCBI Taxonomy" id="2604345"/>
    <lineage>
        <taxon>Eukaryota</taxon>
        <taxon>Fungi</taxon>
        <taxon>Dikarya</taxon>
        <taxon>Ascomycota</taxon>
        <taxon>Pezizomycotina</taxon>
        <taxon>Sordariomycetes</taxon>
        <taxon>Hypocreomycetidae</taxon>
        <taxon>Hypocreales</taxon>
        <taxon>Nectriaceae</taxon>
        <taxon>Fusarium</taxon>
        <taxon>Fusarium solani species complex</taxon>
    </lineage>
</organism>
<dbReference type="AlphaFoldDB" id="A0A428SU49"/>
<proteinExistence type="predicted"/>
<name>A0A428SU49_9HYPO</name>
<accession>A0A428SU49</accession>
<comment type="caution">
    <text evidence="2">The sequence shown here is derived from an EMBL/GenBank/DDBJ whole genome shotgun (WGS) entry which is preliminary data.</text>
</comment>
<evidence type="ECO:0000256" key="1">
    <source>
        <dbReference type="SAM" id="MobiDB-lite"/>
    </source>
</evidence>
<feature type="region of interest" description="Disordered" evidence="1">
    <location>
        <begin position="44"/>
        <end position="87"/>
    </location>
</feature>
<gene>
    <name evidence="2" type="ORF">CEP52_013385</name>
</gene>
<sequence length="105" mass="11563">MGGEAQGSVRLCRAHEEGPVKHIARPPFRAATPSHLTALRHWRTTQRSAGAASRKQHATEQAKGQRRIRTEEGTRDSRVSASHQHCLSTQQHRANACLALMPAPD</sequence>
<dbReference type="Proteomes" id="UP000287144">
    <property type="component" value="Unassembled WGS sequence"/>
</dbReference>
<keyword evidence="3" id="KW-1185">Reference proteome</keyword>
<evidence type="ECO:0000313" key="2">
    <source>
        <dbReference type="EMBL" id="RSL93210.1"/>
    </source>
</evidence>
<dbReference type="EMBL" id="NKCK01000188">
    <property type="protein sequence ID" value="RSL93210.1"/>
    <property type="molecule type" value="Genomic_DNA"/>
</dbReference>
<protein>
    <submittedName>
        <fullName evidence="2">Uncharacterized protein</fullName>
    </submittedName>
</protein>
<evidence type="ECO:0000313" key="3">
    <source>
        <dbReference type="Proteomes" id="UP000287144"/>
    </source>
</evidence>
<reference evidence="2 3" key="1">
    <citation type="submission" date="2017-06" db="EMBL/GenBank/DDBJ databases">
        <title>Comparative genomic analysis of Ambrosia Fusariam Clade fungi.</title>
        <authorList>
            <person name="Stajich J.E."/>
            <person name="Carrillo J."/>
            <person name="Kijimoto T."/>
            <person name="Eskalen A."/>
            <person name="O'Donnell K."/>
            <person name="Kasson M."/>
        </authorList>
    </citation>
    <scope>NUCLEOTIDE SEQUENCE [LARGE SCALE GENOMIC DNA]</scope>
    <source>
        <strain evidence="2 3">NRRL62579</strain>
    </source>
</reference>
<feature type="compositionally biased region" description="Basic and acidic residues" evidence="1">
    <location>
        <begin position="68"/>
        <end position="78"/>
    </location>
</feature>